<dbReference type="GeneID" id="64662777"/>
<name>A0AAD4DS04_9AGAM</name>
<gene>
    <name evidence="1" type="ORF">F5891DRAFT_1197411</name>
</gene>
<dbReference type="Proteomes" id="UP001195769">
    <property type="component" value="Unassembled WGS sequence"/>
</dbReference>
<dbReference type="EMBL" id="JABBWK010000122">
    <property type="protein sequence ID" value="KAG1891789.1"/>
    <property type="molecule type" value="Genomic_DNA"/>
</dbReference>
<comment type="caution">
    <text evidence="1">The sequence shown here is derived from an EMBL/GenBank/DDBJ whole genome shotgun (WGS) entry which is preliminary data.</text>
</comment>
<proteinExistence type="predicted"/>
<accession>A0AAD4DS04</accession>
<organism evidence="1 2">
    <name type="scientific">Suillus fuscotomentosus</name>
    <dbReference type="NCBI Taxonomy" id="1912939"/>
    <lineage>
        <taxon>Eukaryota</taxon>
        <taxon>Fungi</taxon>
        <taxon>Dikarya</taxon>
        <taxon>Basidiomycota</taxon>
        <taxon>Agaricomycotina</taxon>
        <taxon>Agaricomycetes</taxon>
        <taxon>Agaricomycetidae</taxon>
        <taxon>Boletales</taxon>
        <taxon>Suillineae</taxon>
        <taxon>Suillaceae</taxon>
        <taxon>Suillus</taxon>
    </lineage>
</organism>
<reference evidence="1" key="1">
    <citation type="journal article" date="2020" name="New Phytol.">
        <title>Comparative genomics reveals dynamic genome evolution in host specialist ectomycorrhizal fungi.</title>
        <authorList>
            <person name="Lofgren L.A."/>
            <person name="Nguyen N.H."/>
            <person name="Vilgalys R."/>
            <person name="Ruytinx J."/>
            <person name="Liao H.L."/>
            <person name="Branco S."/>
            <person name="Kuo A."/>
            <person name="LaButti K."/>
            <person name="Lipzen A."/>
            <person name="Andreopoulos W."/>
            <person name="Pangilinan J."/>
            <person name="Riley R."/>
            <person name="Hundley H."/>
            <person name="Na H."/>
            <person name="Barry K."/>
            <person name="Grigoriev I.V."/>
            <person name="Stajich J.E."/>
            <person name="Kennedy P.G."/>
        </authorList>
    </citation>
    <scope>NUCLEOTIDE SEQUENCE</scope>
    <source>
        <strain evidence="1">FC203</strain>
    </source>
</reference>
<evidence type="ECO:0000313" key="1">
    <source>
        <dbReference type="EMBL" id="KAG1891789.1"/>
    </source>
</evidence>
<sequence length="107" mass="11858">MDVDMHSENVPMDIVQAGHDPSAGDMLKVEDGHPMDIDEVRGSDDGDVYMHDVEDGHSMDIDEVWGGDDTEDIYMPDDFTDVDDGEQMEGIEIGDADEETLMDIDHA</sequence>
<protein>
    <submittedName>
        <fullName evidence="1">Uncharacterized protein</fullName>
    </submittedName>
</protein>
<dbReference type="AlphaFoldDB" id="A0AAD4DS04"/>
<evidence type="ECO:0000313" key="2">
    <source>
        <dbReference type="Proteomes" id="UP001195769"/>
    </source>
</evidence>
<dbReference type="RefSeq" id="XP_041218265.1">
    <property type="nucleotide sequence ID" value="XM_041368479.1"/>
</dbReference>
<keyword evidence="2" id="KW-1185">Reference proteome</keyword>